<accession>A0A1T4N543</accession>
<evidence type="ECO:0000313" key="1">
    <source>
        <dbReference type="EMBL" id="SJZ74177.1"/>
    </source>
</evidence>
<reference evidence="1 2" key="1">
    <citation type="submission" date="2017-02" db="EMBL/GenBank/DDBJ databases">
        <authorList>
            <person name="Peterson S.W."/>
        </authorList>
    </citation>
    <scope>NUCLEOTIDE SEQUENCE [LARGE SCALE GENOMIC DNA]</scope>
    <source>
        <strain evidence="1 2">ATCC BAA-909</strain>
    </source>
</reference>
<keyword evidence="2" id="KW-1185">Reference proteome</keyword>
<dbReference type="OrthoDB" id="1805551at2"/>
<dbReference type="GeneID" id="303367354"/>
<proteinExistence type="predicted"/>
<name>A0A1T4N543_9SPIR</name>
<dbReference type="EMBL" id="FUXC01000005">
    <property type="protein sequence ID" value="SJZ74177.1"/>
    <property type="molecule type" value="Genomic_DNA"/>
</dbReference>
<evidence type="ECO:0000313" key="2">
    <source>
        <dbReference type="Proteomes" id="UP000190395"/>
    </source>
</evidence>
<dbReference type="RefSeq" id="WP_078930859.1">
    <property type="nucleotide sequence ID" value="NZ_FUXC01000005.1"/>
</dbReference>
<protein>
    <submittedName>
        <fullName evidence="1">Nucleotidyltransferase</fullName>
    </submittedName>
</protein>
<organism evidence="1 2">
    <name type="scientific">Treponema berlinense</name>
    <dbReference type="NCBI Taxonomy" id="225004"/>
    <lineage>
        <taxon>Bacteria</taxon>
        <taxon>Pseudomonadati</taxon>
        <taxon>Spirochaetota</taxon>
        <taxon>Spirochaetia</taxon>
        <taxon>Spirochaetales</taxon>
        <taxon>Treponemataceae</taxon>
        <taxon>Treponema</taxon>
    </lineage>
</organism>
<dbReference type="STRING" id="225004.SAMN02745152_01106"/>
<dbReference type="AlphaFoldDB" id="A0A1T4N543"/>
<keyword evidence="1" id="KW-0808">Transferase</keyword>
<dbReference type="GO" id="GO:0016740">
    <property type="term" value="F:transferase activity"/>
    <property type="evidence" value="ECO:0007669"/>
    <property type="project" value="UniProtKB-KW"/>
</dbReference>
<sequence>MRKEQEEAFWQTIKAFDEIGLLRHVMIIGSWAEYLFPPLLKTDFMPNLRTRDVDFFYRNVNIPKEKINVVQKLKNIGYIYDEVDGISRFYKEDLLELEFLTRVLGAGTDGKVNIKPLGITCHKYSFRFCQRN</sequence>
<gene>
    <name evidence="1" type="ORF">SAMN02745152_01106</name>
</gene>
<dbReference type="Proteomes" id="UP000190395">
    <property type="component" value="Unassembled WGS sequence"/>
</dbReference>